<evidence type="ECO:0000313" key="17">
    <source>
        <dbReference type="EMBL" id="QED46721.1"/>
    </source>
</evidence>
<dbReference type="GO" id="GO:0046983">
    <property type="term" value="F:protein dimerization activity"/>
    <property type="evidence" value="ECO:0007669"/>
    <property type="project" value="InterPro"/>
</dbReference>
<dbReference type="PIRSF" id="PIRSF037431">
    <property type="entry name" value="STHK_LiaS"/>
    <property type="match status" value="1"/>
</dbReference>
<dbReference type="OrthoDB" id="9795828at2"/>
<feature type="coiled-coil region" evidence="14">
    <location>
        <begin position="109"/>
        <end position="144"/>
    </location>
</feature>
<dbReference type="SMART" id="SM00387">
    <property type="entry name" value="HATPase_c"/>
    <property type="match status" value="1"/>
</dbReference>
<feature type="transmembrane region" description="Helical" evidence="15">
    <location>
        <begin position="48"/>
        <end position="71"/>
    </location>
</feature>
<dbReference type="RefSeq" id="WP_057775949.1">
    <property type="nucleotide sequence ID" value="NZ_CP042593.1"/>
</dbReference>
<keyword evidence="8 13" id="KW-0418">Kinase</keyword>
<evidence type="ECO:0000313" key="18">
    <source>
        <dbReference type="Proteomes" id="UP000321555"/>
    </source>
</evidence>
<sequence>MNTVQRQTVWGVIMSIIICAIFIASFLFRFPLIDWGVLWETDVMDIPFIIFVPSVSIVIGILFGLASGLYWRKQIHEVDNWLYQIEEGRPVDLKDMNASGDLESIVHRIEKIQKQIAEQAKLSQKLATEKAEDIENRMQEIISQERNRLARELHDSVSQQLFAASMLMSAINETKPQTDERETKQLKMVEEMIHQSQLEMRALLLHLRPVALKGKSLHEGIKELLIELSQKVNMEIKWKIEEFPLDKGIEDHLFRILQEAVSNTLRHAKSTMLEVLLIQRDEFVILRMVDDGIGFDVDEAKAGSYGLQNMYERAVEVGGTIKIISLKNNGTRLEVKVPIMKQEGEAND</sequence>
<gene>
    <name evidence="17" type="ORF">FSZ17_05210</name>
</gene>
<evidence type="ECO:0000256" key="11">
    <source>
        <dbReference type="ARBA" id="ARBA00023012"/>
    </source>
</evidence>
<keyword evidence="9 13" id="KW-0067">ATP-binding</keyword>
<dbReference type="KEGG" id="bda:FSZ17_05210"/>
<feature type="domain" description="Histidine kinase" evidence="16">
    <location>
        <begin position="148"/>
        <end position="341"/>
    </location>
</feature>
<keyword evidence="5 13" id="KW-0808">Transferase</keyword>
<evidence type="ECO:0000256" key="14">
    <source>
        <dbReference type="SAM" id="Coils"/>
    </source>
</evidence>
<dbReference type="CDD" id="cd16917">
    <property type="entry name" value="HATPase_UhpB-NarQ-NarX-like"/>
    <property type="match status" value="1"/>
</dbReference>
<evidence type="ECO:0000256" key="6">
    <source>
        <dbReference type="ARBA" id="ARBA00022692"/>
    </source>
</evidence>
<dbReference type="InterPro" id="IPR005467">
    <property type="entry name" value="His_kinase_dom"/>
</dbReference>
<protein>
    <recommendedName>
        <fullName evidence="13">Sensor histidine kinase</fullName>
        <ecNumber evidence="13">2.7.13.3</ecNumber>
    </recommendedName>
</protein>
<keyword evidence="12 13" id="KW-0472">Membrane</keyword>
<keyword evidence="10 15" id="KW-1133">Transmembrane helix</keyword>
<keyword evidence="18" id="KW-1185">Reference proteome</keyword>
<evidence type="ECO:0000256" key="15">
    <source>
        <dbReference type="SAM" id="Phobius"/>
    </source>
</evidence>
<dbReference type="InterPro" id="IPR050482">
    <property type="entry name" value="Sensor_HK_TwoCompSys"/>
</dbReference>
<dbReference type="Gene3D" id="1.20.5.1930">
    <property type="match status" value="1"/>
</dbReference>
<organism evidence="17 18">
    <name type="scientific">Cytobacillus dafuensis</name>
    <name type="common">Bacillus dafuensis</name>
    <dbReference type="NCBI Taxonomy" id="1742359"/>
    <lineage>
        <taxon>Bacteria</taxon>
        <taxon>Bacillati</taxon>
        <taxon>Bacillota</taxon>
        <taxon>Bacilli</taxon>
        <taxon>Bacillales</taxon>
        <taxon>Bacillaceae</taxon>
        <taxon>Cytobacillus</taxon>
    </lineage>
</organism>
<dbReference type="PANTHER" id="PTHR24421">
    <property type="entry name" value="NITRATE/NITRITE SENSOR PROTEIN NARX-RELATED"/>
    <property type="match status" value="1"/>
</dbReference>
<keyword evidence="7 13" id="KW-0547">Nucleotide-binding</keyword>
<evidence type="ECO:0000256" key="3">
    <source>
        <dbReference type="ARBA" id="ARBA00022475"/>
    </source>
</evidence>
<dbReference type="SUPFAM" id="SSF55874">
    <property type="entry name" value="ATPase domain of HSP90 chaperone/DNA topoisomerase II/histidine kinase"/>
    <property type="match status" value="1"/>
</dbReference>
<dbReference type="InterPro" id="IPR003594">
    <property type="entry name" value="HATPase_dom"/>
</dbReference>
<dbReference type="GO" id="GO:0005524">
    <property type="term" value="F:ATP binding"/>
    <property type="evidence" value="ECO:0007669"/>
    <property type="project" value="UniProtKB-UniRule"/>
</dbReference>
<evidence type="ECO:0000256" key="7">
    <source>
        <dbReference type="ARBA" id="ARBA00022741"/>
    </source>
</evidence>
<keyword evidence="6 15" id="KW-0812">Transmembrane</keyword>
<evidence type="ECO:0000259" key="16">
    <source>
        <dbReference type="PROSITE" id="PS50109"/>
    </source>
</evidence>
<keyword evidence="14" id="KW-0175">Coiled coil</keyword>
<evidence type="ECO:0000256" key="9">
    <source>
        <dbReference type="ARBA" id="ARBA00022840"/>
    </source>
</evidence>
<dbReference type="AlphaFoldDB" id="A0A5B8Z1L4"/>
<dbReference type="InterPro" id="IPR036890">
    <property type="entry name" value="HATPase_C_sf"/>
</dbReference>
<feature type="transmembrane region" description="Helical" evidence="15">
    <location>
        <begin position="9"/>
        <end position="28"/>
    </location>
</feature>
<dbReference type="PANTHER" id="PTHR24421:SF37">
    <property type="entry name" value="SENSOR HISTIDINE KINASE NARS"/>
    <property type="match status" value="1"/>
</dbReference>
<dbReference type="Pfam" id="PF07730">
    <property type="entry name" value="HisKA_3"/>
    <property type="match status" value="1"/>
</dbReference>
<evidence type="ECO:0000256" key="10">
    <source>
        <dbReference type="ARBA" id="ARBA00022989"/>
    </source>
</evidence>
<accession>A0A5B8Z1L4</accession>
<comment type="subcellular location">
    <subcellularLocation>
        <location evidence="2 13">Cell membrane</location>
        <topology evidence="2 13">Multi-pass membrane protein</topology>
    </subcellularLocation>
</comment>
<dbReference type="GO" id="GO:0005886">
    <property type="term" value="C:plasma membrane"/>
    <property type="evidence" value="ECO:0007669"/>
    <property type="project" value="UniProtKB-SubCell"/>
</dbReference>
<evidence type="ECO:0000256" key="1">
    <source>
        <dbReference type="ARBA" id="ARBA00000085"/>
    </source>
</evidence>
<dbReference type="STRING" id="1742359.GCA_001439625_00886"/>
<reference evidence="18" key="1">
    <citation type="submission" date="2019-08" db="EMBL/GenBank/DDBJ databases">
        <authorList>
            <person name="Zheng X."/>
        </authorList>
    </citation>
    <scope>NUCLEOTIDE SEQUENCE [LARGE SCALE GENOMIC DNA]</scope>
    <source>
        <strain evidence="18">FJAT-25496</strain>
    </source>
</reference>
<evidence type="ECO:0000256" key="2">
    <source>
        <dbReference type="ARBA" id="ARBA00004651"/>
    </source>
</evidence>
<evidence type="ECO:0000256" key="8">
    <source>
        <dbReference type="ARBA" id="ARBA00022777"/>
    </source>
</evidence>
<dbReference type="Gene3D" id="3.30.565.10">
    <property type="entry name" value="Histidine kinase-like ATPase, C-terminal domain"/>
    <property type="match status" value="1"/>
</dbReference>
<keyword evidence="11 13" id="KW-0902">Two-component regulatory system</keyword>
<dbReference type="InterPro" id="IPR011712">
    <property type="entry name" value="Sig_transdc_His_kin_sub3_dim/P"/>
</dbReference>
<name>A0A5B8Z1L4_CYTDA</name>
<dbReference type="EC" id="2.7.13.3" evidence="13"/>
<dbReference type="PROSITE" id="PS50109">
    <property type="entry name" value="HIS_KIN"/>
    <property type="match status" value="1"/>
</dbReference>
<evidence type="ECO:0000256" key="13">
    <source>
        <dbReference type="PIRNR" id="PIRNR037431"/>
    </source>
</evidence>
<dbReference type="InterPro" id="IPR017202">
    <property type="entry name" value="LiaS/VraS"/>
</dbReference>
<comment type="catalytic activity">
    <reaction evidence="1 13">
        <text>ATP + protein L-histidine = ADP + protein N-phospho-L-histidine.</text>
        <dbReference type="EC" id="2.7.13.3"/>
    </reaction>
</comment>
<dbReference type="Proteomes" id="UP000321555">
    <property type="component" value="Chromosome"/>
</dbReference>
<keyword evidence="3 13" id="KW-1003">Cell membrane</keyword>
<proteinExistence type="predicted"/>
<dbReference type="EMBL" id="CP042593">
    <property type="protein sequence ID" value="QED46721.1"/>
    <property type="molecule type" value="Genomic_DNA"/>
</dbReference>
<dbReference type="Pfam" id="PF02518">
    <property type="entry name" value="HATPase_c"/>
    <property type="match status" value="1"/>
</dbReference>
<dbReference type="GO" id="GO:0000155">
    <property type="term" value="F:phosphorelay sensor kinase activity"/>
    <property type="evidence" value="ECO:0007669"/>
    <property type="project" value="UniProtKB-UniRule"/>
</dbReference>
<evidence type="ECO:0000256" key="5">
    <source>
        <dbReference type="ARBA" id="ARBA00022679"/>
    </source>
</evidence>
<evidence type="ECO:0000256" key="12">
    <source>
        <dbReference type="ARBA" id="ARBA00023136"/>
    </source>
</evidence>
<evidence type="ECO:0000256" key="4">
    <source>
        <dbReference type="ARBA" id="ARBA00022553"/>
    </source>
</evidence>
<keyword evidence="4" id="KW-0597">Phosphoprotein</keyword>